<evidence type="ECO:0000313" key="4">
    <source>
        <dbReference type="EMBL" id="ETW84944.1"/>
    </source>
</evidence>
<gene>
    <name evidence="4" type="ORF">HETIRDRAFT_312297</name>
</gene>
<dbReference type="OrthoDB" id="3214033at2759"/>
<dbReference type="AlphaFoldDB" id="W4KGV3"/>
<dbReference type="HOGENOM" id="CLU_049204_0_0_1"/>
<accession>W4KGV3</accession>
<evidence type="ECO:0000256" key="2">
    <source>
        <dbReference type="SAM" id="MobiDB-lite"/>
    </source>
</evidence>
<evidence type="ECO:0000256" key="1">
    <source>
        <dbReference type="SAM" id="Coils"/>
    </source>
</evidence>
<sequence>MAATVEDHTGPSRTNESDQSPLASVSVRNRISIDASYAPEMVKFWAKKYQDAKKELDLLKVRICITFFSSEASCRDSDKAVTVCLKQRHLFTQPDRNELQQEQKSLKTLVSQLKSESRVRAAYEKELNKTVVKAQQQKDKWQEEVVRFEKERTETVGKVADLEAENEALKQSRTSMVNVMLWLRRLIKVGGPRSRQFTPVSFIDPVFLEGIKPVQLPETLLDALGPKVSLMLSGDRPSMQSDIHFIRRPPICMPLCVEECGMHGHWFYPTAQVRENAPVDLVIESTPNMWMYLGKYLCAFMPVSEMQLSEWMNLNEITKVIHCRQVASAGLPPDQSALLPAQMTMKRRYETGEWSVPCFSLRCVGFDVDLYNSLHLAVEELMRPTAALEKRPVRSDAENDAVNKRIRITQSPGRPSGNGTDVSPAQSSSLTYDPHPELNPENILASPHSS</sequence>
<dbReference type="Proteomes" id="UP000030671">
    <property type="component" value="Unassembled WGS sequence"/>
</dbReference>
<feature type="region of interest" description="Disordered" evidence="2">
    <location>
        <begin position="392"/>
        <end position="450"/>
    </location>
</feature>
<feature type="compositionally biased region" description="Basic and acidic residues" evidence="2">
    <location>
        <begin position="1"/>
        <end position="10"/>
    </location>
</feature>
<dbReference type="RefSeq" id="XP_009544565.1">
    <property type="nucleotide sequence ID" value="XM_009546270.1"/>
</dbReference>
<proteinExistence type="predicted"/>
<evidence type="ECO:0000259" key="3">
    <source>
        <dbReference type="Pfam" id="PF20411"/>
    </source>
</evidence>
<dbReference type="Pfam" id="PF20411">
    <property type="entry name" value="DUF6697"/>
    <property type="match status" value="1"/>
</dbReference>
<feature type="region of interest" description="Disordered" evidence="2">
    <location>
        <begin position="1"/>
        <end position="23"/>
    </location>
</feature>
<feature type="compositionally biased region" description="Basic and acidic residues" evidence="2">
    <location>
        <begin position="392"/>
        <end position="403"/>
    </location>
</feature>
<dbReference type="EMBL" id="KI925456">
    <property type="protein sequence ID" value="ETW84944.1"/>
    <property type="molecule type" value="Genomic_DNA"/>
</dbReference>
<reference evidence="4 5" key="1">
    <citation type="journal article" date="2012" name="New Phytol.">
        <title>Insight into trade-off between wood decay and parasitism from the genome of a fungal forest pathogen.</title>
        <authorList>
            <person name="Olson A."/>
            <person name="Aerts A."/>
            <person name="Asiegbu F."/>
            <person name="Belbahri L."/>
            <person name="Bouzid O."/>
            <person name="Broberg A."/>
            <person name="Canback B."/>
            <person name="Coutinho P.M."/>
            <person name="Cullen D."/>
            <person name="Dalman K."/>
            <person name="Deflorio G."/>
            <person name="van Diepen L.T."/>
            <person name="Dunand C."/>
            <person name="Duplessis S."/>
            <person name="Durling M."/>
            <person name="Gonthier P."/>
            <person name="Grimwood J."/>
            <person name="Fossdal C.G."/>
            <person name="Hansson D."/>
            <person name="Henrissat B."/>
            <person name="Hietala A."/>
            <person name="Himmelstrand K."/>
            <person name="Hoffmeister D."/>
            <person name="Hogberg N."/>
            <person name="James T.Y."/>
            <person name="Karlsson M."/>
            <person name="Kohler A."/>
            <person name="Kues U."/>
            <person name="Lee Y.H."/>
            <person name="Lin Y.C."/>
            <person name="Lind M."/>
            <person name="Lindquist E."/>
            <person name="Lombard V."/>
            <person name="Lucas S."/>
            <person name="Lunden K."/>
            <person name="Morin E."/>
            <person name="Murat C."/>
            <person name="Park J."/>
            <person name="Raffaello T."/>
            <person name="Rouze P."/>
            <person name="Salamov A."/>
            <person name="Schmutz J."/>
            <person name="Solheim H."/>
            <person name="Stahlberg J."/>
            <person name="Velez H."/>
            <person name="de Vries R.P."/>
            <person name="Wiebenga A."/>
            <person name="Woodward S."/>
            <person name="Yakovlev I."/>
            <person name="Garbelotto M."/>
            <person name="Martin F."/>
            <person name="Grigoriev I.V."/>
            <person name="Stenlid J."/>
        </authorList>
    </citation>
    <scope>NUCLEOTIDE SEQUENCE [LARGE SCALE GENOMIC DNA]</scope>
    <source>
        <strain evidence="4 5">TC 32-1</strain>
    </source>
</reference>
<evidence type="ECO:0000313" key="5">
    <source>
        <dbReference type="Proteomes" id="UP000030671"/>
    </source>
</evidence>
<dbReference type="GeneID" id="20669942"/>
<organism evidence="4 5">
    <name type="scientific">Heterobasidion irregulare (strain TC 32-1)</name>
    <dbReference type="NCBI Taxonomy" id="747525"/>
    <lineage>
        <taxon>Eukaryota</taxon>
        <taxon>Fungi</taxon>
        <taxon>Dikarya</taxon>
        <taxon>Basidiomycota</taxon>
        <taxon>Agaricomycotina</taxon>
        <taxon>Agaricomycetes</taxon>
        <taxon>Russulales</taxon>
        <taxon>Bondarzewiaceae</taxon>
        <taxon>Heterobasidion</taxon>
        <taxon>Heterobasidion annosum species complex</taxon>
    </lineage>
</organism>
<dbReference type="KEGG" id="hir:HETIRDRAFT_312297"/>
<feature type="compositionally biased region" description="Polar residues" evidence="2">
    <location>
        <begin position="11"/>
        <end position="23"/>
    </location>
</feature>
<feature type="domain" description="DUF6697" evidence="3">
    <location>
        <begin position="253"/>
        <end position="375"/>
    </location>
</feature>
<feature type="compositionally biased region" description="Polar residues" evidence="2">
    <location>
        <begin position="408"/>
        <end position="431"/>
    </location>
</feature>
<keyword evidence="5" id="KW-1185">Reference proteome</keyword>
<feature type="coiled-coil region" evidence="1">
    <location>
        <begin position="96"/>
        <end position="172"/>
    </location>
</feature>
<keyword evidence="1" id="KW-0175">Coiled coil</keyword>
<dbReference type="InParanoid" id="W4KGV3"/>
<name>W4KGV3_HETIT</name>
<protein>
    <recommendedName>
        <fullName evidence="3">DUF6697 domain-containing protein</fullName>
    </recommendedName>
</protein>
<dbReference type="InterPro" id="IPR046520">
    <property type="entry name" value="DUF6697"/>
</dbReference>